<reference evidence="2" key="1">
    <citation type="journal article" date="2010" name="Genome Biol.">
        <title>Structure and dynamics of the pan-genome of Streptococcus pneumoniae and closely related species.</title>
        <authorList>
            <person name="Donati C."/>
            <person name="Hiller N.L."/>
            <person name="Tettelin H."/>
            <person name="Muzzi A."/>
            <person name="Croucher N.J."/>
            <person name="Angiuoli S.V."/>
            <person name="Oggioni M."/>
            <person name="Dunning Hotopp J.C."/>
            <person name="Hu F.Z."/>
            <person name="Riley D.R."/>
            <person name="Covacci A."/>
            <person name="Mitchell T.J."/>
            <person name="Bentley S.D."/>
            <person name="Kilian M."/>
            <person name="Ehrlich G.D."/>
            <person name="Rappuoli R."/>
            <person name="Moxon E.R."/>
            <person name="Masignani V."/>
        </authorList>
    </citation>
    <scope>NUCLEOTIDE SEQUENCE [LARGE SCALE GENOMIC DNA]</scope>
    <source>
        <strain evidence="2">70585</strain>
    </source>
</reference>
<evidence type="ECO:0000313" key="1">
    <source>
        <dbReference type="EMBL" id="ACO17850.1"/>
    </source>
</evidence>
<name>C1C725_STRP7</name>
<keyword evidence="1" id="KW-0436">Ligase</keyword>
<keyword evidence="1" id="KW-0030">Aminoacyl-tRNA synthetase</keyword>
<gene>
    <name evidence="1" type="ordered locus">SP70585_1091</name>
</gene>
<protein>
    <submittedName>
        <fullName evidence="1">Drug-resistant methionyl-tRNA synthetase</fullName>
    </submittedName>
</protein>
<dbReference type="AlphaFoldDB" id="C1C725"/>
<dbReference type="GO" id="GO:0004812">
    <property type="term" value="F:aminoacyl-tRNA ligase activity"/>
    <property type="evidence" value="ECO:0007669"/>
    <property type="project" value="UniProtKB-KW"/>
</dbReference>
<dbReference type="EMBL" id="CP000918">
    <property type="protein sequence ID" value="ACO17850.1"/>
    <property type="molecule type" value="Genomic_DNA"/>
</dbReference>
<accession>C1C725</accession>
<dbReference type="KEGG" id="snm:SP70585_1091"/>
<organism evidence="1 2">
    <name type="scientific">Streptococcus pneumoniae (strain 70585)</name>
    <dbReference type="NCBI Taxonomy" id="488221"/>
    <lineage>
        <taxon>Bacteria</taxon>
        <taxon>Bacillati</taxon>
        <taxon>Bacillota</taxon>
        <taxon>Bacilli</taxon>
        <taxon>Lactobacillales</taxon>
        <taxon>Streptococcaceae</taxon>
        <taxon>Streptococcus</taxon>
    </lineage>
</organism>
<dbReference type="HOGENOM" id="CLU_3173798_0_0_9"/>
<proteinExistence type="predicted"/>
<sequence>MFKTKLNTWNYISNLPNKLSDVSMLFDRIDLKKIDEEVLELQQTSSR</sequence>
<evidence type="ECO:0000313" key="2">
    <source>
        <dbReference type="Proteomes" id="UP000002211"/>
    </source>
</evidence>
<dbReference type="Proteomes" id="UP000002211">
    <property type="component" value="Chromosome"/>
</dbReference>